<dbReference type="EMBL" id="KV021388">
    <property type="protein sequence ID" value="KZV14200.1"/>
    <property type="molecule type" value="Genomic_DNA"/>
</dbReference>
<comment type="PTM">
    <text evidence="9">Sulfation is important for activity and for the binding to a putative membrane receptor.</text>
</comment>
<comment type="subcellular location">
    <subcellularLocation>
        <location evidence="1 9">Secreted</location>
    </subcellularLocation>
</comment>
<protein>
    <recommendedName>
        <fullName evidence="9">Phytosulfokine</fullName>
    </recommendedName>
    <component>
        <recommendedName>
            <fullName evidence="9">Phytosulfokine-alpha</fullName>
            <shortName evidence="9">PSK-alpha</shortName>
            <shortName evidence="9">Phytosulfokine-a</shortName>
        </recommendedName>
    </component>
    <component>
        <recommendedName>
            <fullName evidence="9">Phytosulfokine-beta</fullName>
            <shortName evidence="9">PSK-beta</shortName>
            <shortName evidence="9">Phytosulfokine-b</shortName>
        </recommendedName>
    </component>
</protein>
<keyword evidence="8 9" id="KW-0339">Growth factor</keyword>
<evidence type="ECO:0000256" key="6">
    <source>
        <dbReference type="ARBA" id="ARBA00022729"/>
    </source>
</evidence>
<feature type="chain" id="PRO_5031611322" description="Phytosulfokine" evidence="9">
    <location>
        <begin position="25"/>
        <end position="77"/>
    </location>
</feature>
<dbReference type="AlphaFoldDB" id="A0A2Z7A5P8"/>
<comment type="PTM">
    <text evidence="9">PSK-alpha is produced by endopeptidase digestion. PSK-beta is produced from PSK-alpha by exopeptidase digestion.</text>
</comment>
<dbReference type="InterPro" id="IPR009438">
    <property type="entry name" value="Phytosulfokine"/>
</dbReference>
<evidence type="ECO:0000256" key="8">
    <source>
        <dbReference type="ARBA" id="ARBA00023030"/>
    </source>
</evidence>
<dbReference type="OrthoDB" id="1858282at2759"/>
<feature type="signal peptide" evidence="9">
    <location>
        <begin position="1"/>
        <end position="24"/>
    </location>
</feature>
<gene>
    <name evidence="10" type="ORF">F511_44228</name>
</gene>
<evidence type="ECO:0000313" key="10">
    <source>
        <dbReference type="EMBL" id="KZV14200.1"/>
    </source>
</evidence>
<evidence type="ECO:0000256" key="2">
    <source>
        <dbReference type="ARBA" id="ARBA00010781"/>
    </source>
</evidence>
<reference evidence="10 11" key="1">
    <citation type="journal article" date="2015" name="Proc. Natl. Acad. Sci. U.S.A.">
        <title>The resurrection genome of Boea hygrometrica: A blueprint for survival of dehydration.</title>
        <authorList>
            <person name="Xiao L."/>
            <person name="Yang G."/>
            <person name="Zhang L."/>
            <person name="Yang X."/>
            <person name="Zhao S."/>
            <person name="Ji Z."/>
            <person name="Zhou Q."/>
            <person name="Hu M."/>
            <person name="Wang Y."/>
            <person name="Chen M."/>
            <person name="Xu Y."/>
            <person name="Jin H."/>
            <person name="Xiao X."/>
            <person name="Hu G."/>
            <person name="Bao F."/>
            <person name="Hu Y."/>
            <person name="Wan P."/>
            <person name="Li L."/>
            <person name="Deng X."/>
            <person name="Kuang T."/>
            <person name="Xiang C."/>
            <person name="Zhu J.K."/>
            <person name="Oliver M.J."/>
            <person name="He Y."/>
        </authorList>
    </citation>
    <scope>NUCLEOTIDE SEQUENCE [LARGE SCALE GENOMIC DNA]</scope>
    <source>
        <strain evidence="11">cv. XS01</strain>
    </source>
</reference>
<keyword evidence="3 9" id="KW-0217">Developmental protein</keyword>
<evidence type="ECO:0000256" key="5">
    <source>
        <dbReference type="ARBA" id="ARBA00022641"/>
    </source>
</evidence>
<organism evidence="10 11">
    <name type="scientific">Dorcoceras hygrometricum</name>
    <dbReference type="NCBI Taxonomy" id="472368"/>
    <lineage>
        <taxon>Eukaryota</taxon>
        <taxon>Viridiplantae</taxon>
        <taxon>Streptophyta</taxon>
        <taxon>Embryophyta</taxon>
        <taxon>Tracheophyta</taxon>
        <taxon>Spermatophyta</taxon>
        <taxon>Magnoliopsida</taxon>
        <taxon>eudicotyledons</taxon>
        <taxon>Gunneridae</taxon>
        <taxon>Pentapetalae</taxon>
        <taxon>asterids</taxon>
        <taxon>lamiids</taxon>
        <taxon>Lamiales</taxon>
        <taxon>Gesneriaceae</taxon>
        <taxon>Didymocarpoideae</taxon>
        <taxon>Trichosporeae</taxon>
        <taxon>Loxocarpinae</taxon>
        <taxon>Dorcoceras</taxon>
    </lineage>
</organism>
<keyword evidence="6 9" id="KW-0732">Signal</keyword>
<dbReference type="PANTHER" id="PTHR33285">
    <property type="entry name" value="PHYTOSULFOKINES 3"/>
    <property type="match status" value="1"/>
</dbReference>
<dbReference type="Pfam" id="PF06404">
    <property type="entry name" value="PSK"/>
    <property type="match status" value="1"/>
</dbReference>
<keyword evidence="4 9" id="KW-0964">Secreted</keyword>
<proteinExistence type="inferred from homology"/>
<name>A0A2Z7A5P8_9LAMI</name>
<dbReference type="GO" id="GO:0030154">
    <property type="term" value="P:cell differentiation"/>
    <property type="evidence" value="ECO:0007669"/>
    <property type="project" value="UniProtKB-UniRule"/>
</dbReference>
<dbReference type="GO" id="GO:0008083">
    <property type="term" value="F:growth factor activity"/>
    <property type="evidence" value="ECO:0007669"/>
    <property type="project" value="UniProtKB-UniRule"/>
</dbReference>
<keyword evidence="5 9" id="KW-0765">Sulfation</keyword>
<evidence type="ECO:0000256" key="3">
    <source>
        <dbReference type="ARBA" id="ARBA00022473"/>
    </source>
</evidence>
<dbReference type="PANTHER" id="PTHR33285:SF55">
    <property type="entry name" value="PHYTOSULFOKINES 3"/>
    <property type="match status" value="1"/>
</dbReference>
<evidence type="ECO:0000256" key="4">
    <source>
        <dbReference type="ARBA" id="ARBA00022525"/>
    </source>
</evidence>
<dbReference type="GO" id="GO:0005576">
    <property type="term" value="C:extracellular region"/>
    <property type="evidence" value="ECO:0007669"/>
    <property type="project" value="UniProtKB-SubCell"/>
</dbReference>
<keyword evidence="11" id="KW-1185">Reference proteome</keyword>
<comment type="similarity">
    <text evidence="2 9">Belongs to the phytosulfokine family.</text>
</comment>
<comment type="function">
    <text evidence="9">Promotes plant cell differentiation, organogenesis and somatic embryogenesis as well as cell proliferation.</text>
</comment>
<dbReference type="GO" id="GO:0008283">
    <property type="term" value="P:cell population proliferation"/>
    <property type="evidence" value="ECO:0007669"/>
    <property type="project" value="UniProtKB-UniRule"/>
</dbReference>
<evidence type="ECO:0000256" key="7">
    <source>
        <dbReference type="ARBA" id="ARBA00022782"/>
    </source>
</evidence>
<evidence type="ECO:0000256" key="1">
    <source>
        <dbReference type="ARBA" id="ARBA00004613"/>
    </source>
</evidence>
<sequence length="77" mass="8741">MAKATTVFLLALLLVSSFSVSMSARPEPKLRGKQVETRQQAKWEEGNSCQGIEDEECLMRRTLAAHTDYIYTQKHNP</sequence>
<evidence type="ECO:0000313" key="11">
    <source>
        <dbReference type="Proteomes" id="UP000250235"/>
    </source>
</evidence>
<keyword evidence="7 9" id="KW-0221">Differentiation</keyword>
<accession>A0A2Z7A5P8</accession>
<evidence type="ECO:0000256" key="9">
    <source>
        <dbReference type="RuleBase" id="RU368031"/>
    </source>
</evidence>
<dbReference type="Proteomes" id="UP000250235">
    <property type="component" value="Unassembled WGS sequence"/>
</dbReference>